<accession>A0ABR0P5K0</accession>
<proteinExistence type="predicted"/>
<dbReference type="Proteomes" id="UP001358586">
    <property type="component" value="Chromosome 8"/>
</dbReference>
<reference evidence="1 2" key="1">
    <citation type="submission" date="2023-03" db="EMBL/GenBank/DDBJ databases">
        <title>WGS of Gossypium arboreum.</title>
        <authorList>
            <person name="Yu D."/>
        </authorList>
    </citation>
    <scope>NUCLEOTIDE SEQUENCE [LARGE SCALE GENOMIC DNA]</scope>
    <source>
        <tissue evidence="1">Leaf</tissue>
    </source>
</reference>
<evidence type="ECO:0000313" key="2">
    <source>
        <dbReference type="Proteomes" id="UP001358586"/>
    </source>
</evidence>
<gene>
    <name evidence="1" type="ORF">PVK06_029042</name>
</gene>
<protein>
    <recommendedName>
        <fullName evidence="3">Reverse transcriptase</fullName>
    </recommendedName>
</protein>
<keyword evidence="2" id="KW-1185">Reference proteome</keyword>
<name>A0ABR0P5K0_GOSAR</name>
<evidence type="ECO:0008006" key="3">
    <source>
        <dbReference type="Google" id="ProtNLM"/>
    </source>
</evidence>
<sequence>MRSLCFSVEIGDRNADSQMKMVFEVLISIEIKAVSIHLTKFNDEQYKRILKEILNDFCELLGHKVNSRKTTIYFSRGVEESLANRLSTLLSFREVDDLGRYLVILLFHKRVTNSTLHFVIDKVCAKLQSWDAHQLYFAGRVTLVQSVLLAIPSYFMQSMMITRQICDEIECLVKRFIWGTTDGKKKMSLVSWDFICQPKWCGGLGMDSYGIRTLLSYLNFVINWFQMLKLSKFVFSSLSMG</sequence>
<dbReference type="PANTHER" id="PTHR33116:SF86">
    <property type="entry name" value="REVERSE TRANSCRIPTASE DOMAIN-CONTAINING PROTEIN"/>
    <property type="match status" value="1"/>
</dbReference>
<dbReference type="EMBL" id="JARKNE010000008">
    <property type="protein sequence ID" value="KAK5813591.1"/>
    <property type="molecule type" value="Genomic_DNA"/>
</dbReference>
<comment type="caution">
    <text evidence="1">The sequence shown here is derived from an EMBL/GenBank/DDBJ whole genome shotgun (WGS) entry which is preliminary data.</text>
</comment>
<organism evidence="1 2">
    <name type="scientific">Gossypium arboreum</name>
    <name type="common">Tree cotton</name>
    <name type="synonym">Gossypium nanking</name>
    <dbReference type="NCBI Taxonomy" id="29729"/>
    <lineage>
        <taxon>Eukaryota</taxon>
        <taxon>Viridiplantae</taxon>
        <taxon>Streptophyta</taxon>
        <taxon>Embryophyta</taxon>
        <taxon>Tracheophyta</taxon>
        <taxon>Spermatophyta</taxon>
        <taxon>Magnoliopsida</taxon>
        <taxon>eudicotyledons</taxon>
        <taxon>Gunneridae</taxon>
        <taxon>Pentapetalae</taxon>
        <taxon>rosids</taxon>
        <taxon>malvids</taxon>
        <taxon>Malvales</taxon>
        <taxon>Malvaceae</taxon>
        <taxon>Malvoideae</taxon>
        <taxon>Gossypium</taxon>
    </lineage>
</organism>
<evidence type="ECO:0000313" key="1">
    <source>
        <dbReference type="EMBL" id="KAK5813591.1"/>
    </source>
</evidence>
<dbReference type="PANTHER" id="PTHR33116">
    <property type="entry name" value="REVERSE TRANSCRIPTASE ZINC-BINDING DOMAIN-CONTAINING PROTEIN-RELATED-RELATED"/>
    <property type="match status" value="1"/>
</dbReference>